<comment type="caution">
    <text evidence="1">The sequence shown here is derived from an EMBL/GenBank/DDBJ whole genome shotgun (WGS) entry which is preliminary data.</text>
</comment>
<gene>
    <name evidence="1" type="ORF">Ae201684_004536</name>
</gene>
<evidence type="ECO:0000313" key="1">
    <source>
        <dbReference type="EMBL" id="KAF0739955.1"/>
    </source>
</evidence>
<dbReference type="AlphaFoldDB" id="A0A6G0XII2"/>
<protein>
    <submittedName>
        <fullName evidence="1">Uncharacterized protein</fullName>
    </submittedName>
</protein>
<keyword evidence="2" id="KW-1185">Reference proteome</keyword>
<dbReference type="EMBL" id="VJMJ01000056">
    <property type="protein sequence ID" value="KAF0739955.1"/>
    <property type="molecule type" value="Genomic_DNA"/>
</dbReference>
<accession>A0A6G0XII2</accession>
<sequence length="85" mass="9017">MSASLRDHSKVMQDQPELDDDDIVSHGVLIDLSFDAGDTAYQVNSLGIENGTTGCAVNQGNPQFPSIKSLLLPSAASRIPFSIAQ</sequence>
<name>A0A6G0XII2_9STRA</name>
<reference evidence="1 2" key="1">
    <citation type="submission" date="2019-07" db="EMBL/GenBank/DDBJ databases">
        <title>Genomics analysis of Aphanomyces spp. identifies a new class of oomycete effector associated with host adaptation.</title>
        <authorList>
            <person name="Gaulin E."/>
        </authorList>
    </citation>
    <scope>NUCLEOTIDE SEQUENCE [LARGE SCALE GENOMIC DNA]</scope>
    <source>
        <strain evidence="1 2">ATCC 201684</strain>
    </source>
</reference>
<organism evidence="1 2">
    <name type="scientific">Aphanomyces euteiches</name>
    <dbReference type="NCBI Taxonomy" id="100861"/>
    <lineage>
        <taxon>Eukaryota</taxon>
        <taxon>Sar</taxon>
        <taxon>Stramenopiles</taxon>
        <taxon>Oomycota</taxon>
        <taxon>Saprolegniomycetes</taxon>
        <taxon>Saprolegniales</taxon>
        <taxon>Verrucalvaceae</taxon>
        <taxon>Aphanomyces</taxon>
    </lineage>
</organism>
<dbReference type="Proteomes" id="UP000481153">
    <property type="component" value="Unassembled WGS sequence"/>
</dbReference>
<proteinExistence type="predicted"/>
<evidence type="ECO:0000313" key="2">
    <source>
        <dbReference type="Proteomes" id="UP000481153"/>
    </source>
</evidence>